<dbReference type="FunFam" id="3.10.290.60:FF:000001">
    <property type="entry name" value="Ubiquitin-activating enzyme E1 2"/>
    <property type="match status" value="1"/>
</dbReference>
<dbReference type="SMART" id="SM00985">
    <property type="entry name" value="UBA_e1_C"/>
    <property type="match status" value="1"/>
</dbReference>
<reference evidence="2" key="1">
    <citation type="submission" date="2021-02" db="EMBL/GenBank/DDBJ databases">
        <authorList>
            <person name="Nowell W R."/>
        </authorList>
    </citation>
    <scope>NUCLEOTIDE SEQUENCE</scope>
</reference>
<feature type="domain" description="Ubiquitin-activating enzyme E1 C-terminal" evidence="1">
    <location>
        <begin position="1"/>
        <end position="109"/>
    </location>
</feature>
<comment type="caution">
    <text evidence="2">The sequence shown here is derived from an EMBL/GenBank/DDBJ whole genome shotgun (WGS) entry which is preliminary data.</text>
</comment>
<dbReference type="AlphaFoldDB" id="A0A819YR96"/>
<dbReference type="InterPro" id="IPR018965">
    <property type="entry name" value="Ub-activating_enz_E1_C"/>
</dbReference>
<feature type="non-terminal residue" evidence="2">
    <location>
        <position position="1"/>
    </location>
</feature>
<dbReference type="Pfam" id="PF09358">
    <property type="entry name" value="E1_UFD"/>
    <property type="match status" value="1"/>
</dbReference>
<proteinExistence type="predicted"/>
<dbReference type="InterPro" id="IPR038252">
    <property type="entry name" value="UBA_E1_C_sf"/>
</dbReference>
<gene>
    <name evidence="2" type="ORF">JBS370_LOCUS34566</name>
</gene>
<organism evidence="2 3">
    <name type="scientific">Rotaria sordida</name>
    <dbReference type="NCBI Taxonomy" id="392033"/>
    <lineage>
        <taxon>Eukaryota</taxon>
        <taxon>Metazoa</taxon>
        <taxon>Spiralia</taxon>
        <taxon>Gnathifera</taxon>
        <taxon>Rotifera</taxon>
        <taxon>Eurotatoria</taxon>
        <taxon>Bdelloidea</taxon>
        <taxon>Philodinida</taxon>
        <taxon>Philodinidae</taxon>
        <taxon>Rotaria</taxon>
    </lineage>
</organism>
<protein>
    <recommendedName>
        <fullName evidence="1">Ubiquitin-activating enzyme E1 C-terminal domain-containing protein</fullName>
    </recommendedName>
</protein>
<accession>A0A819YR96</accession>
<sequence length="114" mass="13529">APKHQKYFDKDFTLWDRFEVNGDMTLEEFIEYFKHEHKLIPNMISVGMCVIYSPPFIRKTSIAQDMKRKISELVEIVTKTKISAHVRCLTFDMLCDDLEGNTVKDVPYIKYTFR</sequence>
<dbReference type="EMBL" id="CAJOBD010011080">
    <property type="protein sequence ID" value="CAF4162208.1"/>
    <property type="molecule type" value="Genomic_DNA"/>
</dbReference>
<evidence type="ECO:0000259" key="1">
    <source>
        <dbReference type="SMART" id="SM00985"/>
    </source>
</evidence>
<evidence type="ECO:0000313" key="2">
    <source>
        <dbReference type="EMBL" id="CAF4162208.1"/>
    </source>
</evidence>
<evidence type="ECO:0000313" key="3">
    <source>
        <dbReference type="Proteomes" id="UP000663836"/>
    </source>
</evidence>
<dbReference type="Gene3D" id="3.10.290.60">
    <property type="entry name" value="Ubiquitin-activating enzyme E1, UFD domain"/>
    <property type="match status" value="1"/>
</dbReference>
<dbReference type="Proteomes" id="UP000663836">
    <property type="component" value="Unassembled WGS sequence"/>
</dbReference>
<name>A0A819YR96_9BILA</name>